<reference evidence="1" key="1">
    <citation type="submission" date="2023-10" db="EMBL/GenBank/DDBJ databases">
        <authorList>
            <person name="Chen Y."/>
            <person name="Shah S."/>
            <person name="Dougan E. K."/>
            <person name="Thang M."/>
            <person name="Chan C."/>
        </authorList>
    </citation>
    <scope>NUCLEOTIDE SEQUENCE [LARGE SCALE GENOMIC DNA]</scope>
</reference>
<accession>A0ABN9QQD9</accession>
<evidence type="ECO:0000313" key="2">
    <source>
        <dbReference type="Proteomes" id="UP001189429"/>
    </source>
</evidence>
<name>A0ABN9QQD9_9DINO</name>
<evidence type="ECO:0000313" key="1">
    <source>
        <dbReference type="EMBL" id="CAK0807268.1"/>
    </source>
</evidence>
<proteinExistence type="predicted"/>
<protein>
    <submittedName>
        <fullName evidence="1">Uncharacterized protein</fullName>
    </submittedName>
</protein>
<comment type="caution">
    <text evidence="1">The sequence shown here is derived from an EMBL/GenBank/DDBJ whole genome shotgun (WGS) entry which is preliminary data.</text>
</comment>
<sequence>MAGLFFAEEPCLESHGLQFANCWLLARPRWMSTISDTVAQASLQTCRGESGAARVAPADLNTVLTIVIVTSPVISNPSTEMLDRLVASLLRHLPGAAECKLVVACDGYSVGAHDPGRRNFGVVSAEQASDYEAFKARLRGRRWRGAVVEEAAAWRGFALSLQSAIEMHVHTPLVMVCPHDYEFLHSVDMPRVCGVLLGRPCQGRPLADPGHTSAGQDQGTPVSPRVNYIGFCAGKQVKRSLPKAKQGYPDDTGTVMIDGLQLSPVLAWKENPHVATVDAYRELVFDAVPGSGFRVGEFIEDRLGNWMRRMIKEKGMQYHREKYCMYLLSPAVANPADSAEGSQCPTLYHMDGRCYRPVAERLRLGWKVAAWEVERVDLSDAVLQLRLECGPA</sequence>
<dbReference type="Proteomes" id="UP001189429">
    <property type="component" value="Unassembled WGS sequence"/>
</dbReference>
<gene>
    <name evidence="1" type="ORF">PCOR1329_LOCUS13192</name>
</gene>
<keyword evidence="2" id="KW-1185">Reference proteome</keyword>
<organism evidence="1 2">
    <name type="scientific">Prorocentrum cordatum</name>
    <dbReference type="NCBI Taxonomy" id="2364126"/>
    <lineage>
        <taxon>Eukaryota</taxon>
        <taxon>Sar</taxon>
        <taxon>Alveolata</taxon>
        <taxon>Dinophyceae</taxon>
        <taxon>Prorocentrales</taxon>
        <taxon>Prorocentraceae</taxon>
        <taxon>Prorocentrum</taxon>
    </lineage>
</organism>
<dbReference type="EMBL" id="CAUYUJ010003891">
    <property type="protein sequence ID" value="CAK0807268.1"/>
    <property type="molecule type" value="Genomic_DNA"/>
</dbReference>